<evidence type="ECO:0000256" key="7">
    <source>
        <dbReference type="SAM" id="MobiDB-lite"/>
    </source>
</evidence>
<comment type="subcellular location">
    <subcellularLocation>
        <location evidence="1">Secreted</location>
        <location evidence="1">Cell wall</location>
        <topology evidence="1">Peptidoglycan-anchor</topology>
    </subcellularLocation>
</comment>
<keyword evidence="5 9" id="KW-0732">Signal</keyword>
<feature type="domain" description="SpaA-like prealbumin fold" evidence="12">
    <location>
        <begin position="1210"/>
        <end position="1304"/>
    </location>
</feature>
<dbReference type="NCBIfam" id="TIGR01167">
    <property type="entry name" value="LPXTG_anchor"/>
    <property type="match status" value="1"/>
</dbReference>
<dbReference type="OrthoDB" id="2056845at2"/>
<evidence type="ECO:0000256" key="9">
    <source>
        <dbReference type="SAM" id="SignalP"/>
    </source>
</evidence>
<dbReference type="Pfam" id="PF17802">
    <property type="entry name" value="SpaA"/>
    <property type="match status" value="4"/>
</dbReference>
<keyword evidence="3" id="KW-0134">Cell wall</keyword>
<keyword evidence="8" id="KW-1133">Transmembrane helix</keyword>
<dbReference type="EMBL" id="RHLK01000009">
    <property type="protein sequence ID" value="MVP00990.1"/>
    <property type="molecule type" value="Genomic_DNA"/>
</dbReference>
<keyword evidence="4" id="KW-0964">Secreted</keyword>
<keyword evidence="6" id="KW-0572">Peptidoglycan-anchor</keyword>
<dbReference type="Gene3D" id="2.60.40.1280">
    <property type="match status" value="1"/>
</dbReference>
<evidence type="ECO:0000259" key="10">
    <source>
        <dbReference type="Pfam" id="PF00746"/>
    </source>
</evidence>
<name>A0A7X3FJV3_9BACL</name>
<evidence type="ECO:0000313" key="14">
    <source>
        <dbReference type="EMBL" id="MVP00990.1"/>
    </source>
</evidence>
<feature type="domain" description="Collagen binding" evidence="11">
    <location>
        <begin position="507"/>
        <end position="605"/>
    </location>
</feature>
<dbReference type="InterPro" id="IPR011252">
    <property type="entry name" value="Fibrogen-bd_dom1"/>
</dbReference>
<feature type="chain" id="PRO_5031246026" evidence="9">
    <location>
        <begin position="31"/>
        <end position="1495"/>
    </location>
</feature>
<feature type="compositionally biased region" description="Pro residues" evidence="7">
    <location>
        <begin position="1321"/>
        <end position="1354"/>
    </location>
</feature>
<dbReference type="SUPFAM" id="SSF49478">
    <property type="entry name" value="Cna protein B-type domain"/>
    <property type="match status" value="3"/>
</dbReference>
<evidence type="ECO:0000256" key="4">
    <source>
        <dbReference type="ARBA" id="ARBA00022525"/>
    </source>
</evidence>
<feature type="compositionally biased region" description="Gly residues" evidence="7">
    <location>
        <begin position="1309"/>
        <end position="1318"/>
    </location>
</feature>
<evidence type="ECO:0000313" key="15">
    <source>
        <dbReference type="Proteomes" id="UP000490800"/>
    </source>
</evidence>
<dbReference type="Gene3D" id="2.60.40.10">
    <property type="entry name" value="Immunoglobulins"/>
    <property type="match status" value="4"/>
</dbReference>
<feature type="compositionally biased region" description="Low complexity" evidence="7">
    <location>
        <begin position="1436"/>
        <end position="1447"/>
    </location>
</feature>
<comment type="similarity">
    <text evidence="2">Belongs to the serine-aspartate repeat-containing protein (SDr) family.</text>
</comment>
<organism evidence="14 15">
    <name type="scientific">Paenibacillus lutrae</name>
    <dbReference type="NCBI Taxonomy" id="2078573"/>
    <lineage>
        <taxon>Bacteria</taxon>
        <taxon>Bacillati</taxon>
        <taxon>Bacillota</taxon>
        <taxon>Bacilli</taxon>
        <taxon>Bacillales</taxon>
        <taxon>Paenibacillaceae</taxon>
        <taxon>Paenibacillus</taxon>
    </lineage>
</organism>
<evidence type="ECO:0000256" key="5">
    <source>
        <dbReference type="ARBA" id="ARBA00022729"/>
    </source>
</evidence>
<feature type="region of interest" description="Disordered" evidence="7">
    <location>
        <begin position="1307"/>
        <end position="1456"/>
    </location>
</feature>
<dbReference type="GO" id="GO:0005518">
    <property type="term" value="F:collagen binding"/>
    <property type="evidence" value="ECO:0007669"/>
    <property type="project" value="InterPro"/>
</dbReference>
<keyword evidence="15" id="KW-1185">Reference proteome</keyword>
<accession>A0A7X3FJV3</accession>
<gene>
    <name evidence="14" type="ORF">EDM21_15925</name>
</gene>
<evidence type="ECO:0000256" key="1">
    <source>
        <dbReference type="ARBA" id="ARBA00004168"/>
    </source>
</evidence>
<dbReference type="InterPro" id="IPR008966">
    <property type="entry name" value="Adhesion_dom_sf"/>
</dbReference>
<feature type="domain" description="SpaA-like prealbumin fold" evidence="12">
    <location>
        <begin position="927"/>
        <end position="1016"/>
    </location>
</feature>
<sequence>MLRKWGKLPYVFMAVILLLNLLAPSSFALANGVSGGTGGESVTTGVYGTGGDSTVNGSVYGDPNAKGLAASGPVIQQNIITGISMKDKDGNKIEDVRLDQGARVQVDVYWTLPDNHGYSNGSSFTFDLPDNFKVDRPLTGELEGDVGTYEVTPEGQVTFVFSEEIENNQKWTGNFYVWREFEESKFSGGTNQEIIFQFPGEQIVIPVYFKSKSTKEMNKTGSPDKGRNPGKITWTADINLGEKKIQNAVFKDMLKGDANLDMDMNSIEVYALEVQLDGKLVQKQKLDPNNDYTSTPNAGGFVLNLGDISSAYRVVYTTGITSTADKTYVNEAELSGTGLSSPLPATASVPVQFSKPLTKNSPAYDSASQTITWAVQYNYNEQTIAANDAWIDDIIETNQQELIPSSFEVYEMTIDSGGNAAQKTGTPLTENTQYTVTPTATGFKLTFTDAVDSAYEIKYKTKAVDRVHADKVTVTNKVSMPGVPEIKAYRDINQVIFWKSYGKIDYALKIMDWKISLNDDEKQMSDVYILDDYAGQGMTMLPDTLEISGLTKDTDYKIEADPDYTEGFKITFLKDITTKHMITYSTQFDPANNKKTQYTNNAHLNWVEGGVQQIAISKTVDRPLDNYTKDNGSKTGKYDAVTKDINWTLDINYNLHKIDQGVVRDFYTGEQTFKPGSVSVQALKLTGADNGVTPTGALLVLNQDYKIETKTLNGKDGFELTFLKPIDSAYRIKYTTSLENHPVAAVYSNEAVLIDASQPAKELYKKTATVKPKFGGEYINKTGRQGTGASQEYAYWQVNVNRSQSVVENAVLKDTLSANQILLPGSFKLYHTRVVADGTLAKTGPVNETEYTLNVQANSFTLTFKNTLHEAYILEYESFINADNGESISNNATLAGQSSGSVQENGHGNFVAKFSGAGGGAQTPGKGNLKVIKVDAVTKAPLQGARFALYDKSGATLLQELVTDASGEALFENYKYKEYMLKEVSAPAGYLISDEYRVGKKLTFTQTAAEVTVNNTKGVWDVELTKVEQGVQGNKLEGAVFKLQMLSNGSYADVPGKSALVTDSSGTLMLSHLDPGSYQFVETTAPKGFKLSTVPVTFTIEANQSAPKKVTAVNERYIGSAELVKTDEYNKAPLEGAEFELRDEQGNMLKTGLKTDSSGKLLVNGLKSGSYQLVEVQAPAGYVLKLDPLKFDIADDQQVGLTFTNSRITGSVKLTKIETGRPDQKLKDAQFRILDHDKKPVKDSGGLDITGLLTDANGEWTVSGLRPGRYYAEETAAPAGYTIQNALTEFEIVEGLETTVVVENSRIVSGGGGGGGGSVDPNPPVTPQPPVTPDPDPETPVTPNPKPEPPATPDPKPDQPGGGEPSDPGTDGPADPTVPVQPEVPGESGTPDTGGTDDGAQPGGSNPPATGGAGESGGSDSSEGGSGGLVKDTNDSDGGSADSSQGGSVKGSAADVLPQTGEASSLPIQLAGLGLMVLGAVLYLLRRKHGSKHGV</sequence>
<feature type="signal peptide" evidence="9">
    <location>
        <begin position="1"/>
        <end position="30"/>
    </location>
</feature>
<evidence type="ECO:0000259" key="11">
    <source>
        <dbReference type="Pfam" id="PF05737"/>
    </source>
</evidence>
<dbReference type="Pfam" id="PF00746">
    <property type="entry name" value="Gram_pos_anchor"/>
    <property type="match status" value="1"/>
</dbReference>
<dbReference type="Proteomes" id="UP000490800">
    <property type="component" value="Unassembled WGS sequence"/>
</dbReference>
<protein>
    <submittedName>
        <fullName evidence="14">LPXTG cell wall anchor domain-containing protein</fullName>
    </submittedName>
</protein>
<dbReference type="PANTHER" id="PTHR36108">
    <property type="entry name" value="COLOSSIN-B-RELATED"/>
    <property type="match status" value="1"/>
</dbReference>
<dbReference type="InterPro" id="IPR019931">
    <property type="entry name" value="LPXTG_anchor"/>
</dbReference>
<proteinExistence type="inferred from homology"/>
<feature type="domain" description="Collagen binding" evidence="11">
    <location>
        <begin position="632"/>
        <end position="754"/>
    </location>
</feature>
<evidence type="ECO:0000256" key="8">
    <source>
        <dbReference type="SAM" id="Phobius"/>
    </source>
</evidence>
<feature type="compositionally biased region" description="Low complexity" evidence="7">
    <location>
        <begin position="1385"/>
        <end position="1404"/>
    </location>
</feature>
<evidence type="ECO:0000256" key="3">
    <source>
        <dbReference type="ARBA" id="ARBA00022512"/>
    </source>
</evidence>
<feature type="domain" description="SpaA-like prealbumin fold" evidence="12">
    <location>
        <begin position="1119"/>
        <end position="1205"/>
    </location>
</feature>
<dbReference type="InterPro" id="IPR041033">
    <property type="entry name" value="SpaA_PFL_dom_1"/>
</dbReference>
<dbReference type="RefSeq" id="WP_157336988.1">
    <property type="nucleotide sequence ID" value="NZ_RHLK01000009.1"/>
</dbReference>
<dbReference type="InterPro" id="IPR008456">
    <property type="entry name" value="Collagen-bd_dom"/>
</dbReference>
<dbReference type="InterPro" id="IPR041171">
    <property type="entry name" value="SDR_Ig"/>
</dbReference>
<feature type="domain" description="Gram-positive cocci surface proteins LPxTG" evidence="10">
    <location>
        <begin position="1452"/>
        <end position="1488"/>
    </location>
</feature>
<keyword evidence="8" id="KW-0812">Transmembrane</keyword>
<keyword evidence="8" id="KW-0472">Membrane</keyword>
<dbReference type="Pfam" id="PF17961">
    <property type="entry name" value="Big_8"/>
    <property type="match status" value="1"/>
</dbReference>
<feature type="domain" description="SpaA-like prealbumin fold" evidence="12">
    <location>
        <begin position="1022"/>
        <end position="1114"/>
    </location>
</feature>
<reference evidence="14 15" key="1">
    <citation type="journal article" date="2019" name="Microorganisms">
        <title>Paenibacillus lutrae sp. nov., A Chitinolytic Species Isolated from A River Otter in Castril Natural Park, Granada, Spain.</title>
        <authorList>
            <person name="Rodriguez M."/>
            <person name="Reina J.C."/>
            <person name="Bejar V."/>
            <person name="Llamas I."/>
        </authorList>
    </citation>
    <scope>NUCLEOTIDE SEQUENCE [LARGE SCALE GENOMIC DNA]</scope>
    <source>
        <strain evidence="14 15">N10</strain>
    </source>
</reference>
<feature type="domain" description="Collagen binding" evidence="11">
    <location>
        <begin position="365"/>
        <end position="469"/>
    </location>
</feature>
<evidence type="ECO:0000256" key="6">
    <source>
        <dbReference type="ARBA" id="ARBA00023088"/>
    </source>
</evidence>
<evidence type="ECO:0000259" key="12">
    <source>
        <dbReference type="Pfam" id="PF17802"/>
    </source>
</evidence>
<feature type="domain" description="Collagen binding" evidence="11">
    <location>
        <begin position="216"/>
        <end position="337"/>
    </location>
</feature>
<dbReference type="InterPro" id="IPR013783">
    <property type="entry name" value="Ig-like_fold"/>
</dbReference>
<dbReference type="Gene3D" id="2.60.40.740">
    <property type="match status" value="5"/>
</dbReference>
<feature type="domain" description="SDR-like Ig" evidence="13">
    <location>
        <begin position="98"/>
        <end position="187"/>
    </location>
</feature>
<evidence type="ECO:0000259" key="13">
    <source>
        <dbReference type="Pfam" id="PF17961"/>
    </source>
</evidence>
<dbReference type="SUPFAM" id="SSF49401">
    <property type="entry name" value="Bacterial adhesins"/>
    <property type="match status" value="6"/>
</dbReference>
<feature type="domain" description="Collagen binding" evidence="11">
    <location>
        <begin position="778"/>
        <end position="899"/>
    </location>
</feature>
<comment type="caution">
    <text evidence="14">The sequence shown here is derived from an EMBL/GenBank/DDBJ whole genome shotgun (WGS) entry which is preliminary data.</text>
</comment>
<dbReference type="GO" id="GO:0007155">
    <property type="term" value="P:cell adhesion"/>
    <property type="evidence" value="ECO:0007669"/>
    <property type="project" value="InterPro"/>
</dbReference>
<dbReference type="PANTHER" id="PTHR36108:SF13">
    <property type="entry name" value="COLOSSIN-B-RELATED"/>
    <property type="match status" value="1"/>
</dbReference>
<evidence type="ECO:0000256" key="2">
    <source>
        <dbReference type="ARBA" id="ARBA00007257"/>
    </source>
</evidence>
<feature type="transmembrane region" description="Helical" evidence="8">
    <location>
        <begin position="1466"/>
        <end position="1485"/>
    </location>
</feature>
<dbReference type="Pfam" id="PF05737">
    <property type="entry name" value="Collagen_bind"/>
    <property type="match status" value="5"/>
</dbReference>